<dbReference type="Proteomes" id="UP000092993">
    <property type="component" value="Unassembled WGS sequence"/>
</dbReference>
<evidence type="ECO:0000313" key="2">
    <source>
        <dbReference type="Proteomes" id="UP000092993"/>
    </source>
</evidence>
<organism evidence="1 2">
    <name type="scientific">Grifola frondosa</name>
    <name type="common">Maitake</name>
    <name type="synonym">Polyporus frondosus</name>
    <dbReference type="NCBI Taxonomy" id="5627"/>
    <lineage>
        <taxon>Eukaryota</taxon>
        <taxon>Fungi</taxon>
        <taxon>Dikarya</taxon>
        <taxon>Basidiomycota</taxon>
        <taxon>Agaricomycotina</taxon>
        <taxon>Agaricomycetes</taxon>
        <taxon>Polyporales</taxon>
        <taxon>Grifolaceae</taxon>
        <taxon>Grifola</taxon>
    </lineage>
</organism>
<evidence type="ECO:0000313" key="1">
    <source>
        <dbReference type="EMBL" id="OBZ72348.1"/>
    </source>
</evidence>
<proteinExistence type="predicted"/>
<sequence>MPSLESPATLMFTPLRPPVRAPRSSENNFRQQAFLWLFQASPSLVLISLVPYGHGRPSVPGICYSSPVSIKCGAADMRALSFAWMTRSGVASAGRRFVHLEFGRDAIMDLAMDTLGVTQSVCRARAASPG</sequence>
<accession>A0A1C7M6E8</accession>
<protein>
    <submittedName>
        <fullName evidence="1">Uncharacterized protein</fullName>
    </submittedName>
</protein>
<comment type="caution">
    <text evidence="1">The sequence shown here is derived from an EMBL/GenBank/DDBJ whole genome shotgun (WGS) entry which is preliminary data.</text>
</comment>
<keyword evidence="2" id="KW-1185">Reference proteome</keyword>
<reference evidence="1 2" key="1">
    <citation type="submission" date="2016-03" db="EMBL/GenBank/DDBJ databases">
        <title>Whole genome sequencing of Grifola frondosa 9006-11.</title>
        <authorList>
            <person name="Min B."/>
            <person name="Park H."/>
            <person name="Kim J.-G."/>
            <person name="Cho H."/>
            <person name="Oh Y.-L."/>
            <person name="Kong W.-S."/>
            <person name="Choi I.-G."/>
        </authorList>
    </citation>
    <scope>NUCLEOTIDE SEQUENCE [LARGE SCALE GENOMIC DNA]</scope>
    <source>
        <strain evidence="1 2">9006-11</strain>
    </source>
</reference>
<name>A0A1C7M6E8_GRIFR</name>
<gene>
    <name evidence="1" type="ORF">A0H81_07758</name>
</gene>
<dbReference type="AlphaFoldDB" id="A0A1C7M6E8"/>
<dbReference type="EMBL" id="LUGG01000009">
    <property type="protein sequence ID" value="OBZ72348.1"/>
    <property type="molecule type" value="Genomic_DNA"/>
</dbReference>